<dbReference type="PROSITE" id="PS00893">
    <property type="entry name" value="NUDIX_BOX"/>
    <property type="match status" value="1"/>
</dbReference>
<reference evidence="3 4" key="1">
    <citation type="journal article" date="2015" name="Nature">
        <title>rRNA introns, odd ribosomes, and small enigmatic genomes across a large radiation of phyla.</title>
        <authorList>
            <person name="Brown C.T."/>
            <person name="Hug L.A."/>
            <person name="Thomas B.C."/>
            <person name="Sharon I."/>
            <person name="Castelle C.J."/>
            <person name="Singh A."/>
            <person name="Wilkins M.J."/>
            <person name="Williams K.H."/>
            <person name="Banfield J.F."/>
        </authorList>
    </citation>
    <scope>NUCLEOTIDE SEQUENCE [LARGE SCALE GENOMIC DNA]</scope>
</reference>
<comment type="caution">
    <text evidence="3">The sequence shown here is derived from an EMBL/GenBank/DDBJ whole genome shotgun (WGS) entry which is preliminary data.</text>
</comment>
<evidence type="ECO:0000313" key="4">
    <source>
        <dbReference type="Proteomes" id="UP000034231"/>
    </source>
</evidence>
<dbReference type="Proteomes" id="UP000034231">
    <property type="component" value="Unassembled WGS sequence"/>
</dbReference>
<sequence length="170" mass="19956">MNKMPVKQENLYYDERSAGGIVFKVVESRVFWFVIKTLSKNKLGRNGKKIRLSVYKFPKGHLNAGEVLKQAAIREVEEEGRIKANIVDKVGSRDYIIWDEASNRKIIKKVTFFLMEYQAESNLKYYDMETVVAREWFTYEETLKKLAYDFERNLLKKANSKLTALLKAKK</sequence>
<evidence type="ECO:0000256" key="1">
    <source>
        <dbReference type="ARBA" id="ARBA00022801"/>
    </source>
</evidence>
<evidence type="ECO:0000259" key="2">
    <source>
        <dbReference type="PROSITE" id="PS51462"/>
    </source>
</evidence>
<protein>
    <submittedName>
        <fullName evidence="3">NUDIX hydrolase</fullName>
    </submittedName>
</protein>
<dbReference type="SUPFAM" id="SSF55811">
    <property type="entry name" value="Nudix"/>
    <property type="match status" value="1"/>
</dbReference>
<dbReference type="Pfam" id="PF00293">
    <property type="entry name" value="NUDIX"/>
    <property type="match status" value="1"/>
</dbReference>
<evidence type="ECO:0000313" key="3">
    <source>
        <dbReference type="EMBL" id="KKQ50647.1"/>
    </source>
</evidence>
<dbReference type="AlphaFoldDB" id="A0A0G0I805"/>
<accession>A0A0G0I805</accession>
<dbReference type="InterPro" id="IPR015797">
    <property type="entry name" value="NUDIX_hydrolase-like_dom_sf"/>
</dbReference>
<gene>
    <name evidence="3" type="ORF">US68_C0003G0013</name>
</gene>
<name>A0A0G0I805_9BACT</name>
<feature type="domain" description="Nudix hydrolase" evidence="2">
    <location>
        <begin position="13"/>
        <end position="160"/>
    </location>
</feature>
<dbReference type="PANTHER" id="PTHR43736:SF1">
    <property type="entry name" value="DIHYDRONEOPTERIN TRIPHOSPHATE DIPHOSPHATASE"/>
    <property type="match status" value="1"/>
</dbReference>
<keyword evidence="1 3" id="KW-0378">Hydrolase</keyword>
<dbReference type="EMBL" id="LBTX01000003">
    <property type="protein sequence ID" value="KKQ50647.1"/>
    <property type="molecule type" value="Genomic_DNA"/>
</dbReference>
<dbReference type="PROSITE" id="PS51462">
    <property type="entry name" value="NUDIX"/>
    <property type="match status" value="1"/>
</dbReference>
<organism evidence="3 4">
    <name type="scientific">Candidatus Shapirobacteria bacterium GW2011_GWE1_38_10</name>
    <dbReference type="NCBI Taxonomy" id="1618488"/>
    <lineage>
        <taxon>Bacteria</taxon>
        <taxon>Candidatus Shapironibacteriota</taxon>
    </lineage>
</organism>
<dbReference type="GO" id="GO:0016787">
    <property type="term" value="F:hydrolase activity"/>
    <property type="evidence" value="ECO:0007669"/>
    <property type="project" value="UniProtKB-KW"/>
</dbReference>
<dbReference type="PANTHER" id="PTHR43736">
    <property type="entry name" value="ADP-RIBOSE PYROPHOSPHATASE"/>
    <property type="match status" value="1"/>
</dbReference>
<dbReference type="InterPro" id="IPR020084">
    <property type="entry name" value="NUDIX_hydrolase_CS"/>
</dbReference>
<proteinExistence type="predicted"/>
<dbReference type="InterPro" id="IPR000086">
    <property type="entry name" value="NUDIX_hydrolase_dom"/>
</dbReference>
<dbReference type="Gene3D" id="3.90.79.10">
    <property type="entry name" value="Nucleoside Triphosphate Pyrophosphohydrolase"/>
    <property type="match status" value="1"/>
</dbReference>